<dbReference type="EMBL" id="VYKJ01000006">
    <property type="protein sequence ID" value="KAA8999463.1"/>
    <property type="molecule type" value="Genomic_DNA"/>
</dbReference>
<dbReference type="Proteomes" id="UP000335415">
    <property type="component" value="Unassembled WGS sequence"/>
</dbReference>
<reference evidence="2 3" key="1">
    <citation type="submission" date="2019-09" db="EMBL/GenBank/DDBJ databases">
        <authorList>
            <person name="Li Y."/>
        </authorList>
    </citation>
    <scope>NUCLEOTIDE SEQUENCE [LARGE SCALE GENOMIC DNA]</scope>
    <source>
        <strain evidence="2 3">L3-3HA</strain>
    </source>
</reference>
<gene>
    <name evidence="2" type="ORF">FJU30_14120</name>
</gene>
<feature type="compositionally biased region" description="Basic and acidic residues" evidence="1">
    <location>
        <begin position="17"/>
        <end position="29"/>
    </location>
</feature>
<evidence type="ECO:0000256" key="1">
    <source>
        <dbReference type="SAM" id="MobiDB-lite"/>
    </source>
</evidence>
<keyword evidence="3" id="KW-1185">Reference proteome</keyword>
<dbReference type="RefSeq" id="WP_150435606.1">
    <property type="nucleotide sequence ID" value="NZ_VYKJ01000006.1"/>
</dbReference>
<sequence length="69" mass="7577">MAEYDAEEAARQAGFSDEARTEPKQDNYNRRRRLFAGAGHPGAVRRIHALPMLCGKPISPCAHTVKPSA</sequence>
<feature type="region of interest" description="Disordered" evidence="1">
    <location>
        <begin position="1"/>
        <end position="30"/>
    </location>
</feature>
<protein>
    <submittedName>
        <fullName evidence="2">Uncharacterized protein</fullName>
    </submittedName>
</protein>
<comment type="caution">
    <text evidence="2">The sequence shown here is derived from an EMBL/GenBank/DDBJ whole genome shotgun (WGS) entry which is preliminary data.</text>
</comment>
<name>A0A5J5FZR9_9GAMM</name>
<accession>A0A5J5FZR9</accession>
<evidence type="ECO:0000313" key="3">
    <source>
        <dbReference type="Proteomes" id="UP000335415"/>
    </source>
</evidence>
<evidence type="ECO:0000313" key="2">
    <source>
        <dbReference type="EMBL" id="KAA8999463.1"/>
    </source>
</evidence>
<organism evidence="2 3">
    <name type="scientific">Affinibrenneria salicis</name>
    <dbReference type="NCBI Taxonomy" id="2590031"/>
    <lineage>
        <taxon>Bacteria</taxon>
        <taxon>Pseudomonadati</taxon>
        <taxon>Pseudomonadota</taxon>
        <taxon>Gammaproteobacteria</taxon>
        <taxon>Enterobacterales</taxon>
        <taxon>Pectobacteriaceae</taxon>
        <taxon>Affinibrenneria</taxon>
    </lineage>
</organism>
<dbReference type="AlphaFoldDB" id="A0A5J5FZR9"/>
<proteinExistence type="predicted"/>